<dbReference type="Pfam" id="PF07751">
    <property type="entry name" value="Abi_2"/>
    <property type="match status" value="1"/>
</dbReference>
<sequence>MNDKPFKTYRQQMKHLRDVKKIDCQGSTSKQILLRNGYFNLINGYKIPFVLKVDNNGTHTYIGGTSIEHFEAVKHFDDELRHILLKYITKVEEEVRTLVGHKFDYVNDKGKTEWFEVDSYNPSIKTQDKIKVIAQCYYQINKSKQPYVEHYLNNHNSLPTWIFVKVINFSTFIDFISICKPEVVNSICSLYSIYDSYQNTNPNLLISMLHWLRKVRNACAHNERIYGITRNNSRVNQPFNQFLTNPKTYTKHRSQRLIDLIIYLRYFMQDIEYQELIFQIKNQFLTLQSQLNKNAFEKVRAETGIKNISILDELTLTAKNIDYNKFEDL</sequence>
<name>A0ABT7UF04_9FIRM</name>
<evidence type="ECO:0000313" key="2">
    <source>
        <dbReference type="Proteomes" id="UP001529275"/>
    </source>
</evidence>
<dbReference type="EMBL" id="JAUDCK010000001">
    <property type="protein sequence ID" value="MDM8194734.1"/>
    <property type="molecule type" value="Genomic_DNA"/>
</dbReference>
<dbReference type="Proteomes" id="UP001529275">
    <property type="component" value="Unassembled WGS sequence"/>
</dbReference>
<dbReference type="RefSeq" id="WP_165352222.1">
    <property type="nucleotide sequence ID" value="NZ_JAUDCK010000001.1"/>
</dbReference>
<proteinExistence type="predicted"/>
<keyword evidence="2" id="KW-1185">Reference proteome</keyword>
<protein>
    <submittedName>
        <fullName evidence="1">Abi family protein</fullName>
    </submittedName>
</protein>
<accession>A0ABT7UF04</accession>
<reference evidence="2" key="1">
    <citation type="submission" date="2023-06" db="EMBL/GenBank/DDBJ databases">
        <title>Identification and characterization of horizontal gene transfer across gut microbiota members of farm animals based on homology search.</title>
        <authorList>
            <person name="Zeman M."/>
            <person name="Kubasova T."/>
            <person name="Jahodarova E."/>
            <person name="Nykrynova M."/>
            <person name="Rychlik I."/>
        </authorList>
    </citation>
    <scope>NUCLEOTIDE SEQUENCE [LARGE SCALE GENOMIC DNA]</scope>
    <source>
        <strain evidence="2">ET341</strain>
    </source>
</reference>
<organism evidence="1 2">
    <name type="scientific">Massilimicrobiota timonensis</name>
    <dbReference type="NCBI Taxonomy" id="1776392"/>
    <lineage>
        <taxon>Bacteria</taxon>
        <taxon>Bacillati</taxon>
        <taxon>Bacillota</taxon>
        <taxon>Erysipelotrichia</taxon>
        <taxon>Erysipelotrichales</taxon>
        <taxon>Erysipelotrichaceae</taxon>
        <taxon>Massilimicrobiota</taxon>
    </lineage>
</organism>
<dbReference type="InterPro" id="IPR011664">
    <property type="entry name" value="Abi_system_AbiD/AbiF-like"/>
</dbReference>
<evidence type="ECO:0000313" key="1">
    <source>
        <dbReference type="EMBL" id="MDM8194734.1"/>
    </source>
</evidence>
<comment type="caution">
    <text evidence="1">The sequence shown here is derived from an EMBL/GenBank/DDBJ whole genome shotgun (WGS) entry which is preliminary data.</text>
</comment>
<gene>
    <name evidence="1" type="ORF">QUV98_00130</name>
</gene>
<reference evidence="1 2" key="2">
    <citation type="submission" date="2023-06" db="EMBL/GenBank/DDBJ databases">
        <authorList>
            <person name="Zeman M."/>
            <person name="Kubasova T."/>
            <person name="Jahodarova E."/>
            <person name="Nykrynova M."/>
            <person name="Rychlik I."/>
        </authorList>
    </citation>
    <scope>NUCLEOTIDE SEQUENCE [LARGE SCALE GENOMIC DNA]</scope>
    <source>
        <strain evidence="1 2">ET341</strain>
    </source>
</reference>